<dbReference type="EMBL" id="JAUEPO010000002">
    <property type="protein sequence ID" value="KAK3332249.1"/>
    <property type="molecule type" value="Genomic_DNA"/>
</dbReference>
<keyword evidence="1" id="KW-0472">Membrane</keyword>
<reference evidence="2" key="2">
    <citation type="submission" date="2023-06" db="EMBL/GenBank/DDBJ databases">
        <authorList>
            <consortium name="Lawrence Berkeley National Laboratory"/>
            <person name="Haridas S."/>
            <person name="Hensen N."/>
            <person name="Bonometti L."/>
            <person name="Westerberg I."/>
            <person name="Brannstrom I.O."/>
            <person name="Guillou S."/>
            <person name="Cros-Aarteil S."/>
            <person name="Calhoun S."/>
            <person name="Kuo A."/>
            <person name="Mondo S."/>
            <person name="Pangilinan J."/>
            <person name="Riley R."/>
            <person name="Labutti K."/>
            <person name="Andreopoulos B."/>
            <person name="Lipzen A."/>
            <person name="Chen C."/>
            <person name="Yanf M."/>
            <person name="Daum C."/>
            <person name="Ng V."/>
            <person name="Clum A."/>
            <person name="Steindorff A."/>
            <person name="Ohm R."/>
            <person name="Martin F."/>
            <person name="Silar P."/>
            <person name="Natvig D."/>
            <person name="Lalanne C."/>
            <person name="Gautier V."/>
            <person name="Ament-Velasquez S.L."/>
            <person name="Kruys A."/>
            <person name="Hutchinson M.I."/>
            <person name="Powell A.J."/>
            <person name="Barry K."/>
            <person name="Miller A.N."/>
            <person name="Grigoriev I.V."/>
            <person name="Debuchy R."/>
            <person name="Gladieux P."/>
            <person name="Thoren M.H."/>
            <person name="Johannesson H."/>
        </authorList>
    </citation>
    <scope>NUCLEOTIDE SEQUENCE</scope>
    <source>
        <strain evidence="2">SMH4131-1</strain>
    </source>
</reference>
<reference evidence="2" key="1">
    <citation type="journal article" date="2023" name="Mol. Phylogenet. Evol.">
        <title>Genome-scale phylogeny and comparative genomics of the fungal order Sordariales.</title>
        <authorList>
            <person name="Hensen N."/>
            <person name="Bonometti L."/>
            <person name="Westerberg I."/>
            <person name="Brannstrom I.O."/>
            <person name="Guillou S."/>
            <person name="Cros-Aarteil S."/>
            <person name="Calhoun S."/>
            <person name="Haridas S."/>
            <person name="Kuo A."/>
            <person name="Mondo S."/>
            <person name="Pangilinan J."/>
            <person name="Riley R."/>
            <person name="LaButti K."/>
            <person name="Andreopoulos B."/>
            <person name="Lipzen A."/>
            <person name="Chen C."/>
            <person name="Yan M."/>
            <person name="Daum C."/>
            <person name="Ng V."/>
            <person name="Clum A."/>
            <person name="Steindorff A."/>
            <person name="Ohm R.A."/>
            <person name="Martin F."/>
            <person name="Silar P."/>
            <person name="Natvig D.O."/>
            <person name="Lalanne C."/>
            <person name="Gautier V."/>
            <person name="Ament-Velasquez S.L."/>
            <person name="Kruys A."/>
            <person name="Hutchinson M.I."/>
            <person name="Powell A.J."/>
            <person name="Barry K."/>
            <person name="Miller A.N."/>
            <person name="Grigoriev I.V."/>
            <person name="Debuchy R."/>
            <person name="Gladieux P."/>
            <person name="Hiltunen Thoren M."/>
            <person name="Johannesson H."/>
        </authorList>
    </citation>
    <scope>NUCLEOTIDE SEQUENCE</scope>
    <source>
        <strain evidence="2">SMH4131-1</strain>
    </source>
</reference>
<comment type="caution">
    <text evidence="2">The sequence shown here is derived from an EMBL/GenBank/DDBJ whole genome shotgun (WGS) entry which is preliminary data.</text>
</comment>
<accession>A0AAE0IW51</accession>
<dbReference type="Proteomes" id="UP001286456">
    <property type="component" value="Unassembled WGS sequence"/>
</dbReference>
<dbReference type="AlphaFoldDB" id="A0AAE0IW51"/>
<keyword evidence="1" id="KW-0812">Transmembrane</keyword>
<proteinExistence type="predicted"/>
<name>A0AAE0IW51_9PEZI</name>
<organism evidence="2 3">
    <name type="scientific">Cercophora scortea</name>
    <dbReference type="NCBI Taxonomy" id="314031"/>
    <lineage>
        <taxon>Eukaryota</taxon>
        <taxon>Fungi</taxon>
        <taxon>Dikarya</taxon>
        <taxon>Ascomycota</taxon>
        <taxon>Pezizomycotina</taxon>
        <taxon>Sordariomycetes</taxon>
        <taxon>Sordariomycetidae</taxon>
        <taxon>Sordariales</taxon>
        <taxon>Lasiosphaeriaceae</taxon>
        <taxon>Cercophora</taxon>
    </lineage>
</organism>
<keyword evidence="3" id="KW-1185">Reference proteome</keyword>
<evidence type="ECO:0000313" key="2">
    <source>
        <dbReference type="EMBL" id="KAK3332249.1"/>
    </source>
</evidence>
<keyword evidence="1" id="KW-1133">Transmembrane helix</keyword>
<gene>
    <name evidence="2" type="ORF">B0T19DRAFT_398027</name>
</gene>
<sequence length="287" mass="32263">MIIFANQEMMNKLLVFLINRTDNVRSYRIFNHPIHRCFFLLTSSLDSSIKSIASLLLHDSIGTSPPTSTKSPSPLAYQPRVFCLADKHARRFLLPCLDINLAWQGSPSHTLPPFSAEFTASSSSSFMAQHLDNTHISSQLDHLTSRLGHCQPSHTSQLLFLQVQTTYRVFTSLPSPTQYVFQSDPLLGLLWHTHIFNFSCFLDFVNLRLPPRHIGRCHRSLPSHVVSTLDIFTYLGLPYIPCPPSSFPLESDDGFAWRRSISFLFSCFVGGMSGQAVMAVGCLAKRS</sequence>
<protein>
    <submittedName>
        <fullName evidence="2">Uncharacterized protein</fullName>
    </submittedName>
</protein>
<evidence type="ECO:0000313" key="3">
    <source>
        <dbReference type="Proteomes" id="UP001286456"/>
    </source>
</evidence>
<evidence type="ECO:0000256" key="1">
    <source>
        <dbReference type="SAM" id="Phobius"/>
    </source>
</evidence>
<feature type="transmembrane region" description="Helical" evidence="1">
    <location>
        <begin position="260"/>
        <end position="284"/>
    </location>
</feature>